<dbReference type="OrthoDB" id="9782337at2"/>
<evidence type="ECO:0000256" key="7">
    <source>
        <dbReference type="ARBA" id="ARBA00023014"/>
    </source>
</evidence>
<dbReference type="GO" id="GO:0006089">
    <property type="term" value="P:lactate metabolic process"/>
    <property type="evidence" value="ECO:0007669"/>
    <property type="project" value="InterPro"/>
</dbReference>
<keyword evidence="7" id="KW-0411">Iron-sulfur</keyword>
<dbReference type="Gene3D" id="1.10.1060.10">
    <property type="entry name" value="Alpha-helical ferredoxin"/>
    <property type="match status" value="1"/>
</dbReference>
<dbReference type="RefSeq" id="WP_045025737.1">
    <property type="nucleotide sequence ID" value="NZ_JRHC01000001.1"/>
</dbReference>
<evidence type="ECO:0000256" key="2">
    <source>
        <dbReference type="ARBA" id="ARBA00022485"/>
    </source>
</evidence>
<dbReference type="AlphaFoldDB" id="A0A0D8JBQ8"/>
<dbReference type="InterPro" id="IPR037171">
    <property type="entry name" value="NagB/RpiA_transferase-like"/>
</dbReference>
<dbReference type="InterPro" id="IPR017896">
    <property type="entry name" value="4Fe4S_Fe-S-bd"/>
</dbReference>
<dbReference type="PROSITE" id="PS00198">
    <property type="entry name" value="4FE4S_FER_1"/>
    <property type="match status" value="2"/>
</dbReference>
<keyword evidence="4" id="KW-0677">Repeat</keyword>
<dbReference type="Pfam" id="PF13183">
    <property type="entry name" value="Fer4_8"/>
    <property type="match status" value="1"/>
</dbReference>
<organism evidence="9 10">
    <name type="scientific">Draconibacterium sediminis</name>
    <dbReference type="NCBI Taxonomy" id="1544798"/>
    <lineage>
        <taxon>Bacteria</taxon>
        <taxon>Pseudomonadati</taxon>
        <taxon>Bacteroidota</taxon>
        <taxon>Bacteroidia</taxon>
        <taxon>Marinilabiliales</taxon>
        <taxon>Prolixibacteraceae</taxon>
        <taxon>Draconibacterium</taxon>
    </lineage>
</organism>
<dbReference type="GO" id="GO:0046872">
    <property type="term" value="F:metal ion binding"/>
    <property type="evidence" value="ECO:0007669"/>
    <property type="project" value="UniProtKB-KW"/>
</dbReference>
<keyword evidence="10" id="KW-1185">Reference proteome</keyword>
<protein>
    <submittedName>
        <fullName evidence="9">[Fe-S]-binding protein</fullName>
    </submittedName>
</protein>
<evidence type="ECO:0000256" key="4">
    <source>
        <dbReference type="ARBA" id="ARBA00022737"/>
    </source>
</evidence>
<evidence type="ECO:0000313" key="10">
    <source>
        <dbReference type="Proteomes" id="UP000032544"/>
    </source>
</evidence>
<gene>
    <name evidence="9" type="ORF">LH29_01200</name>
</gene>
<dbReference type="SUPFAM" id="SSF46548">
    <property type="entry name" value="alpha-helical ferredoxin"/>
    <property type="match status" value="1"/>
</dbReference>
<keyword evidence="3" id="KW-0479">Metal-binding</keyword>
<evidence type="ECO:0000259" key="8">
    <source>
        <dbReference type="PROSITE" id="PS51379"/>
    </source>
</evidence>
<dbReference type="InterPro" id="IPR003741">
    <property type="entry name" value="LUD_dom"/>
</dbReference>
<dbReference type="InterPro" id="IPR024185">
    <property type="entry name" value="FTHF_cligase-like_sf"/>
</dbReference>
<dbReference type="PROSITE" id="PS51379">
    <property type="entry name" value="4FE4S_FER_2"/>
    <property type="match status" value="2"/>
</dbReference>
<evidence type="ECO:0000256" key="6">
    <source>
        <dbReference type="ARBA" id="ARBA00023004"/>
    </source>
</evidence>
<evidence type="ECO:0000313" key="9">
    <source>
        <dbReference type="EMBL" id="KJF44174.1"/>
    </source>
</evidence>
<dbReference type="PATRIC" id="fig|1544798.3.peg.245"/>
<dbReference type="PANTHER" id="PTHR47153">
    <property type="entry name" value="LACTATE UTILIZATION PROTEIN B"/>
    <property type="match status" value="1"/>
</dbReference>
<dbReference type="InterPro" id="IPR004452">
    <property type="entry name" value="LutB/LldF"/>
</dbReference>
<evidence type="ECO:0000256" key="5">
    <source>
        <dbReference type="ARBA" id="ARBA00022982"/>
    </source>
</evidence>
<dbReference type="STRING" id="1544798.LH29_01200"/>
<dbReference type="Proteomes" id="UP000032544">
    <property type="component" value="Unassembled WGS sequence"/>
</dbReference>
<proteinExistence type="predicted"/>
<dbReference type="Gene3D" id="3.40.50.10420">
    <property type="entry name" value="NagB/RpiA/CoA transferase-like"/>
    <property type="match status" value="1"/>
</dbReference>
<dbReference type="GO" id="GO:0051539">
    <property type="term" value="F:4 iron, 4 sulfur cluster binding"/>
    <property type="evidence" value="ECO:0007669"/>
    <property type="project" value="UniProtKB-KW"/>
</dbReference>
<name>A0A0D8JBQ8_9BACT</name>
<feature type="domain" description="4Fe-4S ferredoxin-type" evidence="8">
    <location>
        <begin position="349"/>
        <end position="379"/>
    </location>
</feature>
<sequence>MTAQKNIFLKDSKIAFDKKHRKTLNFNISKYDEAVAKGKLRYRNMDLAKHRASYLKKKVVSNLAHYLETFETNAKTNGIDVVWARDSKEAVSEIIKILNENEAKLLVKSKSMISEEIELNENLEKAGFEPVETDLGEFIVQVAGEKPYHILTPAMHKSKEDVAELFHKKFDTPADSTPTELTVFVRKVLREKFTSAEVGVTGANFLVADVGGVALTENEGNGFMSVAFPKVHIVIAGIEKLIPSIDDLQLMFPLLSALGTGQQVTVYNSLITGPKRADEANGPEKMVVVLLDNNRTKIAAEPKHVDALKCIRCGACLNACPIYKNVGGYTYNTTYSGPIGSVITPFMKGFDKYNHLSFACTVCGACTDVCPVKIPLHDLLLLNRKIAVDENHGTFAWNKGMKAYEWAFKKRKNLDRVNGKVKNALLKANKNVLGKQKKFPAFAEQSYSKTILNLK</sequence>
<comment type="caution">
    <text evidence="9">The sequence shown here is derived from an EMBL/GenBank/DDBJ whole genome shotgun (WGS) entry which is preliminary data.</text>
</comment>
<dbReference type="Pfam" id="PF02589">
    <property type="entry name" value="LUD_dom"/>
    <property type="match status" value="1"/>
</dbReference>
<reference evidence="9 10" key="1">
    <citation type="submission" date="2014-09" db="EMBL/GenBank/DDBJ databases">
        <title>Draft Genome Sequence of Draconibacterium sp. JN14CK-3.</title>
        <authorList>
            <person name="Dong C."/>
            <person name="Lai Q."/>
            <person name="Shao Z."/>
        </authorList>
    </citation>
    <scope>NUCLEOTIDE SEQUENCE [LARGE SCALE GENOMIC DNA]</scope>
    <source>
        <strain evidence="9 10">JN14CK-3</strain>
    </source>
</reference>
<keyword evidence="1" id="KW-0813">Transport</keyword>
<evidence type="ECO:0000256" key="1">
    <source>
        <dbReference type="ARBA" id="ARBA00022448"/>
    </source>
</evidence>
<keyword evidence="2" id="KW-0004">4Fe-4S</keyword>
<feature type="domain" description="4Fe-4S ferredoxin-type" evidence="8">
    <location>
        <begin position="301"/>
        <end position="321"/>
    </location>
</feature>
<dbReference type="InterPro" id="IPR017900">
    <property type="entry name" value="4Fe4S_Fe_S_CS"/>
</dbReference>
<dbReference type="InterPro" id="IPR009051">
    <property type="entry name" value="Helical_ferredxn"/>
</dbReference>
<accession>A0A0D8JBQ8</accession>
<keyword evidence="5" id="KW-0249">Electron transport</keyword>
<dbReference type="EMBL" id="JRHC01000001">
    <property type="protein sequence ID" value="KJF44174.1"/>
    <property type="molecule type" value="Genomic_DNA"/>
</dbReference>
<keyword evidence="6" id="KW-0408">Iron</keyword>
<dbReference type="SUPFAM" id="SSF100950">
    <property type="entry name" value="NagB/RpiA/CoA transferase-like"/>
    <property type="match status" value="1"/>
</dbReference>
<evidence type="ECO:0000256" key="3">
    <source>
        <dbReference type="ARBA" id="ARBA00022723"/>
    </source>
</evidence>
<dbReference type="PANTHER" id="PTHR47153:SF2">
    <property type="entry name" value="LACTATE UTILIZATION PROTEIN B"/>
    <property type="match status" value="1"/>
</dbReference>